<organism evidence="1 2">
    <name type="scientific">Rhizopus delemar (strain RA 99-880 / ATCC MYA-4621 / FGSC 9543 / NRRL 43880)</name>
    <name type="common">Mucormycosis agent</name>
    <name type="synonym">Rhizopus arrhizus var. delemar</name>
    <dbReference type="NCBI Taxonomy" id="246409"/>
    <lineage>
        <taxon>Eukaryota</taxon>
        <taxon>Fungi</taxon>
        <taxon>Fungi incertae sedis</taxon>
        <taxon>Mucoromycota</taxon>
        <taxon>Mucoromycotina</taxon>
        <taxon>Mucoromycetes</taxon>
        <taxon>Mucorales</taxon>
        <taxon>Mucorineae</taxon>
        <taxon>Rhizopodaceae</taxon>
        <taxon>Rhizopus</taxon>
    </lineage>
</organism>
<dbReference type="VEuPathDB" id="FungiDB:RO3G_05725"/>
<reference evidence="1 2" key="1">
    <citation type="journal article" date="2009" name="PLoS Genet.">
        <title>Genomic analysis of the basal lineage fungus Rhizopus oryzae reveals a whole-genome duplication.</title>
        <authorList>
            <person name="Ma L.-J."/>
            <person name="Ibrahim A.S."/>
            <person name="Skory C."/>
            <person name="Grabherr M.G."/>
            <person name="Burger G."/>
            <person name="Butler M."/>
            <person name="Elias M."/>
            <person name="Idnurm A."/>
            <person name="Lang B.F."/>
            <person name="Sone T."/>
            <person name="Abe A."/>
            <person name="Calvo S.E."/>
            <person name="Corrochano L.M."/>
            <person name="Engels R."/>
            <person name="Fu J."/>
            <person name="Hansberg W."/>
            <person name="Kim J.-M."/>
            <person name="Kodira C.D."/>
            <person name="Koehrsen M.J."/>
            <person name="Liu B."/>
            <person name="Miranda-Saavedra D."/>
            <person name="O'Leary S."/>
            <person name="Ortiz-Castellanos L."/>
            <person name="Poulter R."/>
            <person name="Rodriguez-Romero J."/>
            <person name="Ruiz-Herrera J."/>
            <person name="Shen Y.-Q."/>
            <person name="Zeng Q."/>
            <person name="Galagan J."/>
            <person name="Birren B.W."/>
            <person name="Cuomo C.A."/>
            <person name="Wickes B.L."/>
        </authorList>
    </citation>
    <scope>NUCLEOTIDE SEQUENCE [LARGE SCALE GENOMIC DNA]</scope>
    <source>
        <strain evidence="2">RA 99-880 / ATCC MYA-4621 / FGSC 9543 / NRRL 43880</strain>
    </source>
</reference>
<proteinExistence type="predicted"/>
<accession>I1BXU0</accession>
<name>I1BXU0_RHIO9</name>
<gene>
    <name evidence="1" type="ORF">RO3G_05725</name>
</gene>
<dbReference type="GeneID" id="93612696"/>
<evidence type="ECO:0000313" key="1">
    <source>
        <dbReference type="EMBL" id="EIE81020.1"/>
    </source>
</evidence>
<dbReference type="InParanoid" id="I1BXU0"/>
<dbReference type="EMBL" id="CH476735">
    <property type="protein sequence ID" value="EIE81020.1"/>
    <property type="molecule type" value="Genomic_DNA"/>
</dbReference>
<dbReference type="AlphaFoldDB" id="I1BXU0"/>
<dbReference type="Proteomes" id="UP000009138">
    <property type="component" value="Unassembled WGS sequence"/>
</dbReference>
<evidence type="ECO:0000313" key="2">
    <source>
        <dbReference type="Proteomes" id="UP000009138"/>
    </source>
</evidence>
<sequence length="71" mass="8388">MGFYYFYNQSKILWSDQAVNNTNHKVSNQSSIDSTSKMQRLKWPLNLFAPTFETEACNARRVLCYRKPDYA</sequence>
<protein>
    <submittedName>
        <fullName evidence="1">Uncharacterized protein</fullName>
    </submittedName>
</protein>
<dbReference type="RefSeq" id="XP_067516416.1">
    <property type="nucleotide sequence ID" value="XM_067660315.1"/>
</dbReference>
<keyword evidence="2" id="KW-1185">Reference proteome</keyword>